<dbReference type="PANTHER" id="PTHR46383:SF1">
    <property type="entry name" value="ASPARTATE AMINOTRANSFERASE"/>
    <property type="match status" value="1"/>
</dbReference>
<keyword evidence="9" id="KW-1185">Reference proteome</keyword>
<dbReference type="InterPro" id="IPR015424">
    <property type="entry name" value="PyrdxlP-dep_Trfase"/>
</dbReference>
<dbReference type="AlphaFoldDB" id="A0A1X0Y4V7"/>
<dbReference type="Proteomes" id="UP000193136">
    <property type="component" value="Unassembled WGS sequence"/>
</dbReference>
<accession>A0A1X0Y4V7</accession>
<proteinExistence type="inferred from homology"/>
<evidence type="ECO:0000256" key="2">
    <source>
        <dbReference type="ARBA" id="ARBA00007441"/>
    </source>
</evidence>
<dbReference type="Gene3D" id="3.90.1150.10">
    <property type="entry name" value="Aspartate Aminotransferase, domain 1"/>
    <property type="match status" value="1"/>
</dbReference>
<evidence type="ECO:0000256" key="1">
    <source>
        <dbReference type="ARBA" id="ARBA00001933"/>
    </source>
</evidence>
<keyword evidence="5" id="KW-0663">Pyridoxal phosphate</keyword>
<comment type="caution">
    <text evidence="8">The sequence shown here is derived from an EMBL/GenBank/DDBJ whole genome shotgun (WGS) entry which is preliminary data.</text>
</comment>
<dbReference type="GO" id="GO:0030170">
    <property type="term" value="F:pyridoxal phosphate binding"/>
    <property type="evidence" value="ECO:0007669"/>
    <property type="project" value="InterPro"/>
</dbReference>
<dbReference type="OrthoDB" id="9804474at2"/>
<keyword evidence="4 6" id="KW-0808">Transferase</keyword>
<comment type="similarity">
    <text evidence="2 6">Belongs to the class-I pyridoxal-phosphate-dependent aminotransferase family.</text>
</comment>
<evidence type="ECO:0000256" key="5">
    <source>
        <dbReference type="ARBA" id="ARBA00022898"/>
    </source>
</evidence>
<evidence type="ECO:0000313" key="9">
    <source>
        <dbReference type="Proteomes" id="UP000193136"/>
    </source>
</evidence>
<dbReference type="InterPro" id="IPR015422">
    <property type="entry name" value="PyrdxlP-dep_Trfase_small"/>
</dbReference>
<evidence type="ECO:0000313" key="8">
    <source>
        <dbReference type="EMBL" id="ORJ60231.1"/>
    </source>
</evidence>
<evidence type="ECO:0000256" key="6">
    <source>
        <dbReference type="RuleBase" id="RU000481"/>
    </source>
</evidence>
<dbReference type="Pfam" id="PF00155">
    <property type="entry name" value="Aminotran_1_2"/>
    <property type="match status" value="1"/>
</dbReference>
<dbReference type="InterPro" id="IPR004839">
    <property type="entry name" value="Aminotransferase_I/II_large"/>
</dbReference>
<feature type="domain" description="Aminotransferase class I/classII large" evidence="7">
    <location>
        <begin position="40"/>
        <end position="375"/>
    </location>
</feature>
<comment type="cofactor">
    <cofactor evidence="1 6">
        <name>pyridoxal 5'-phosphate</name>
        <dbReference type="ChEBI" id="CHEBI:597326"/>
    </cofactor>
</comment>
<sequence length="430" mass="48208">MPTNSVHEVHLNLNVRGLPLSATLEINEISNRLIKEGRRVYKLGLGQSPFPVPQPVVEELRANAHQKDYLPVRGLTALQEAVVDYFERTQSLVYRPEHVLVGPGSKELMFILQLVYYGDLVIPTPSWVSYAPQAHIVGHQVRWIPTREDNSWLLTPEELERLCAKDPTKPRIVILNYPNNPTGYSYSDRQLQELAAVARKHRIILLSDEIYGELQFDGGHASIARYYPEGTIISSGLSKWCGAGGWRLGTFIFPKELDWLLEGMAAVASETFTATSAPIQYAAVRAFNGGTRIERYLWQSRRILATLGDYIHQRLVRMGLQLAPPQGGFYLFPDFEPLREKLAARGIGTSPELCKRLLDETGVAILPGTAFGRPEEELTVRLAYVDFDGARALAAAEQVPGGKDLDEAFLRQNCEKIVTAFDLIEEWLGQ</sequence>
<dbReference type="GO" id="GO:0008483">
    <property type="term" value="F:transaminase activity"/>
    <property type="evidence" value="ECO:0007669"/>
    <property type="project" value="UniProtKB-KW"/>
</dbReference>
<dbReference type="SUPFAM" id="SSF53383">
    <property type="entry name" value="PLP-dependent transferases"/>
    <property type="match status" value="1"/>
</dbReference>
<dbReference type="InterPro" id="IPR004838">
    <property type="entry name" value="NHTrfase_class1_PyrdxlP-BS"/>
</dbReference>
<dbReference type="EMBL" id="NAAD01000009">
    <property type="protein sequence ID" value="ORJ60231.1"/>
    <property type="molecule type" value="Genomic_DNA"/>
</dbReference>
<dbReference type="GO" id="GO:0006520">
    <property type="term" value="P:amino acid metabolic process"/>
    <property type="evidence" value="ECO:0007669"/>
    <property type="project" value="InterPro"/>
</dbReference>
<protein>
    <recommendedName>
        <fullName evidence="6">Aminotransferase</fullName>
        <ecNumber evidence="6">2.6.1.-</ecNumber>
    </recommendedName>
</protein>
<dbReference type="RefSeq" id="WP_085010304.1">
    <property type="nucleotide sequence ID" value="NZ_NAAD01000009.1"/>
</dbReference>
<dbReference type="InterPro" id="IPR050596">
    <property type="entry name" value="AspAT/PAT-like"/>
</dbReference>
<evidence type="ECO:0000259" key="7">
    <source>
        <dbReference type="Pfam" id="PF00155"/>
    </source>
</evidence>
<dbReference type="EC" id="2.6.1.-" evidence="6"/>
<dbReference type="STRING" id="1969733.B5V00_08230"/>
<evidence type="ECO:0000256" key="4">
    <source>
        <dbReference type="ARBA" id="ARBA00022679"/>
    </source>
</evidence>
<dbReference type="CDD" id="cd00609">
    <property type="entry name" value="AAT_like"/>
    <property type="match status" value="1"/>
</dbReference>
<gene>
    <name evidence="8" type="ORF">B5V00_08230</name>
</gene>
<keyword evidence="3 6" id="KW-0032">Aminotransferase</keyword>
<name>A0A1X0Y4V7_9BACT</name>
<dbReference type="InterPro" id="IPR015421">
    <property type="entry name" value="PyrdxlP-dep_Trfase_major"/>
</dbReference>
<dbReference type="PROSITE" id="PS00105">
    <property type="entry name" value="AA_TRANSFER_CLASS_1"/>
    <property type="match status" value="1"/>
</dbReference>
<dbReference type="PANTHER" id="PTHR46383">
    <property type="entry name" value="ASPARTATE AMINOTRANSFERASE"/>
    <property type="match status" value="1"/>
</dbReference>
<organism evidence="8 9">
    <name type="scientific">Geothermobacter hydrogeniphilus</name>
    <dbReference type="NCBI Taxonomy" id="1969733"/>
    <lineage>
        <taxon>Bacteria</taxon>
        <taxon>Pseudomonadati</taxon>
        <taxon>Thermodesulfobacteriota</taxon>
        <taxon>Desulfuromonadia</taxon>
        <taxon>Desulfuromonadales</taxon>
        <taxon>Geothermobacteraceae</taxon>
        <taxon>Geothermobacter</taxon>
    </lineage>
</organism>
<dbReference type="Gene3D" id="3.40.640.10">
    <property type="entry name" value="Type I PLP-dependent aspartate aminotransferase-like (Major domain)"/>
    <property type="match status" value="1"/>
</dbReference>
<evidence type="ECO:0000256" key="3">
    <source>
        <dbReference type="ARBA" id="ARBA00022576"/>
    </source>
</evidence>
<reference evidence="8 9" key="1">
    <citation type="submission" date="2017-03" db="EMBL/GenBank/DDBJ databases">
        <title>Genome sequence of Geothermobacter sp. EPR-M, Deep-Sea Iron Reducer.</title>
        <authorList>
            <person name="Tully B."/>
            <person name="Savalia P."/>
            <person name="Abuyen K."/>
            <person name="Baughan C."/>
            <person name="Romero E."/>
            <person name="Ronkowski C."/>
            <person name="Torres B."/>
            <person name="Tremblay J."/>
            <person name="Trujillo A."/>
            <person name="Tyler M."/>
            <person name="Perez-Rodriguez I."/>
            <person name="Amend J."/>
        </authorList>
    </citation>
    <scope>NUCLEOTIDE SEQUENCE [LARGE SCALE GENOMIC DNA]</scope>
    <source>
        <strain evidence="8 9">EPR-M</strain>
    </source>
</reference>